<feature type="region of interest" description="Disordered" evidence="1">
    <location>
        <begin position="294"/>
        <end position="322"/>
    </location>
</feature>
<dbReference type="Proteomes" id="UP000316213">
    <property type="component" value="Unassembled WGS sequence"/>
</dbReference>
<accession>A0A5C5ZZZ5</accession>
<protein>
    <recommendedName>
        <fullName evidence="4">Lipoprotein</fullName>
    </recommendedName>
</protein>
<name>A0A5C5ZZZ5_9BACT</name>
<keyword evidence="3" id="KW-1185">Reference proteome</keyword>
<evidence type="ECO:0000313" key="2">
    <source>
        <dbReference type="EMBL" id="TWT92627.1"/>
    </source>
</evidence>
<evidence type="ECO:0000256" key="1">
    <source>
        <dbReference type="SAM" id="MobiDB-lite"/>
    </source>
</evidence>
<comment type="caution">
    <text evidence="2">The sequence shown here is derived from an EMBL/GenBank/DDBJ whole genome shotgun (WGS) entry which is preliminary data.</text>
</comment>
<dbReference type="EMBL" id="SJPM01000011">
    <property type="protein sequence ID" value="TWT92627.1"/>
    <property type="molecule type" value="Genomic_DNA"/>
</dbReference>
<evidence type="ECO:0008006" key="4">
    <source>
        <dbReference type="Google" id="ProtNLM"/>
    </source>
</evidence>
<reference evidence="2 3" key="1">
    <citation type="submission" date="2019-02" db="EMBL/GenBank/DDBJ databases">
        <title>Deep-cultivation of Planctomycetes and their phenomic and genomic characterization uncovers novel biology.</title>
        <authorList>
            <person name="Wiegand S."/>
            <person name="Jogler M."/>
            <person name="Boedeker C."/>
            <person name="Pinto D."/>
            <person name="Vollmers J."/>
            <person name="Rivas-Marin E."/>
            <person name="Kohn T."/>
            <person name="Peeters S.H."/>
            <person name="Heuer A."/>
            <person name="Rast P."/>
            <person name="Oberbeckmann S."/>
            <person name="Bunk B."/>
            <person name="Jeske O."/>
            <person name="Meyerdierks A."/>
            <person name="Storesund J.E."/>
            <person name="Kallscheuer N."/>
            <person name="Luecker S."/>
            <person name="Lage O.M."/>
            <person name="Pohl T."/>
            <person name="Merkel B.J."/>
            <person name="Hornburger P."/>
            <person name="Mueller R.-W."/>
            <person name="Bruemmer F."/>
            <person name="Labrenz M."/>
            <person name="Spormann A.M."/>
            <person name="Op Den Camp H."/>
            <person name="Overmann J."/>
            <person name="Amann R."/>
            <person name="Jetten M.S.M."/>
            <person name="Mascher T."/>
            <person name="Medema M.H."/>
            <person name="Devos D.P."/>
            <person name="Kaster A.-K."/>
            <person name="Ovreas L."/>
            <person name="Rohde M."/>
            <person name="Galperin M.Y."/>
            <person name="Jogler C."/>
        </authorList>
    </citation>
    <scope>NUCLEOTIDE SEQUENCE [LARGE SCALE GENOMIC DNA]</scope>
    <source>
        <strain evidence="2 3">Pla100</strain>
    </source>
</reference>
<dbReference type="PROSITE" id="PS51257">
    <property type="entry name" value="PROKAR_LIPOPROTEIN"/>
    <property type="match status" value="1"/>
</dbReference>
<gene>
    <name evidence="2" type="ORF">Pla100_46470</name>
</gene>
<organism evidence="2 3">
    <name type="scientific">Neorhodopirellula pilleata</name>
    <dbReference type="NCBI Taxonomy" id="2714738"/>
    <lineage>
        <taxon>Bacteria</taxon>
        <taxon>Pseudomonadati</taxon>
        <taxon>Planctomycetota</taxon>
        <taxon>Planctomycetia</taxon>
        <taxon>Pirellulales</taxon>
        <taxon>Pirellulaceae</taxon>
        <taxon>Neorhodopirellula</taxon>
    </lineage>
</organism>
<dbReference type="AlphaFoldDB" id="A0A5C5ZZZ5"/>
<proteinExistence type="predicted"/>
<evidence type="ECO:0000313" key="3">
    <source>
        <dbReference type="Proteomes" id="UP000316213"/>
    </source>
</evidence>
<sequence length="322" mass="35558">MRIPLTLVVAMIGTVATACNIPVFRYALERWQPDACEIIVFHDEEVSTSDAARMRRLQNDLDRSGANASLVHVDTSGAMSAEHRDLWKDLNGNKQPTLPYLLARTTIGRSQIVNHWHQTLSESSSRDLLESPARAELAKRLMAGHSVVWVMVTSPDAERTQAAKKLLENSFTHLEQTIRLPEGIGLPGSELYADIPLVVRFSLLEIAHDDPAESFLTSLLTGIRRQAFLDGEPLLVPVFGRGRALEVIPAGDFSAALMEDLTLFLSGACSCQVKEQNPGFDLLISADWDTALFGDEENRPPDRTSEEGKNREPVLLTIPPGR</sequence>
<feature type="compositionally biased region" description="Basic and acidic residues" evidence="1">
    <location>
        <begin position="296"/>
        <end position="312"/>
    </location>
</feature>
<dbReference type="RefSeq" id="WP_146580307.1">
    <property type="nucleotide sequence ID" value="NZ_SJPM01000011.1"/>
</dbReference>
<dbReference type="OrthoDB" id="290552at2"/>